<proteinExistence type="predicted"/>
<dbReference type="PANTHER" id="PTHR34980:SF2">
    <property type="entry name" value="INNER MEMBRANE PROTEIN YHAH-RELATED"/>
    <property type="match status" value="1"/>
</dbReference>
<sequence length="175" mass="19285">MELKEVFLKVVRDNYANFEGRARRKEYWMFVLAVFVLFFALGIVGGILSVVSDTLAGLFYGIMGLAYLALLIPAIAVTVRRLHDTNKSGWFILVSLIPFVGSLYLLYLEILEGDKGPNQYGPDPKAVENASNHPFNQSQDPFGSSRTQDPFGSSQIGSSQPSNPTPPPPDKDPFA</sequence>
<dbReference type="RefSeq" id="WP_307184379.1">
    <property type="nucleotide sequence ID" value="NZ_JAUTBA010000001.1"/>
</dbReference>
<dbReference type="Proteomes" id="UP001244640">
    <property type="component" value="Unassembled WGS sequence"/>
</dbReference>
<dbReference type="Pfam" id="PF05656">
    <property type="entry name" value="DUF805"/>
    <property type="match status" value="1"/>
</dbReference>
<evidence type="ECO:0000313" key="4">
    <source>
        <dbReference type="Proteomes" id="UP001244640"/>
    </source>
</evidence>
<evidence type="ECO:0000256" key="1">
    <source>
        <dbReference type="SAM" id="MobiDB-lite"/>
    </source>
</evidence>
<comment type="caution">
    <text evidence="3">The sequence shown here is derived from an EMBL/GenBank/DDBJ whole genome shotgun (WGS) entry which is preliminary data.</text>
</comment>
<keyword evidence="4" id="KW-1185">Reference proteome</keyword>
<feature type="transmembrane region" description="Helical" evidence="2">
    <location>
        <begin position="27"/>
        <end position="51"/>
    </location>
</feature>
<dbReference type="EMBL" id="JAUTBA010000001">
    <property type="protein sequence ID" value="MDQ1148306.1"/>
    <property type="molecule type" value="Genomic_DNA"/>
</dbReference>
<reference evidence="3 4" key="1">
    <citation type="submission" date="2023-07" db="EMBL/GenBank/DDBJ databases">
        <title>Functional and genomic diversity of the sorghum phyllosphere microbiome.</title>
        <authorList>
            <person name="Shade A."/>
        </authorList>
    </citation>
    <scope>NUCLEOTIDE SEQUENCE [LARGE SCALE GENOMIC DNA]</scope>
    <source>
        <strain evidence="3 4">SORGH_AS_0892</strain>
    </source>
</reference>
<keyword evidence="2" id="KW-1133">Transmembrane helix</keyword>
<keyword evidence="2" id="KW-0812">Transmembrane</keyword>
<dbReference type="PANTHER" id="PTHR34980">
    <property type="entry name" value="INNER MEMBRANE PROTEIN-RELATED-RELATED"/>
    <property type="match status" value="1"/>
</dbReference>
<gene>
    <name evidence="3" type="ORF">QE382_000290</name>
</gene>
<evidence type="ECO:0000256" key="2">
    <source>
        <dbReference type="SAM" id="Phobius"/>
    </source>
</evidence>
<organism evidence="3 4">
    <name type="scientific">Sphingobacterium zeae</name>
    <dbReference type="NCBI Taxonomy" id="1776859"/>
    <lineage>
        <taxon>Bacteria</taxon>
        <taxon>Pseudomonadati</taxon>
        <taxon>Bacteroidota</taxon>
        <taxon>Sphingobacteriia</taxon>
        <taxon>Sphingobacteriales</taxon>
        <taxon>Sphingobacteriaceae</taxon>
        <taxon>Sphingobacterium</taxon>
    </lineage>
</organism>
<name>A0ABU0U029_9SPHI</name>
<evidence type="ECO:0000313" key="3">
    <source>
        <dbReference type="EMBL" id="MDQ1148306.1"/>
    </source>
</evidence>
<keyword evidence="2" id="KW-0472">Membrane</keyword>
<protein>
    <submittedName>
        <fullName evidence="3">Uncharacterized membrane protein YhaH (DUF805 family)</fullName>
    </submittedName>
</protein>
<dbReference type="InterPro" id="IPR008523">
    <property type="entry name" value="DUF805"/>
</dbReference>
<feature type="transmembrane region" description="Helical" evidence="2">
    <location>
        <begin position="57"/>
        <end position="77"/>
    </location>
</feature>
<feature type="transmembrane region" description="Helical" evidence="2">
    <location>
        <begin position="89"/>
        <end position="107"/>
    </location>
</feature>
<feature type="region of interest" description="Disordered" evidence="1">
    <location>
        <begin position="119"/>
        <end position="175"/>
    </location>
</feature>
<feature type="compositionally biased region" description="Polar residues" evidence="1">
    <location>
        <begin position="129"/>
        <end position="157"/>
    </location>
</feature>
<accession>A0ABU0U029</accession>